<dbReference type="EMBL" id="GGEC01052497">
    <property type="protein sequence ID" value="MBX32981.1"/>
    <property type="molecule type" value="Transcribed_RNA"/>
</dbReference>
<protein>
    <submittedName>
        <fullName evidence="1">Uncharacterized protein</fullName>
    </submittedName>
</protein>
<reference evidence="1" key="1">
    <citation type="submission" date="2018-02" db="EMBL/GenBank/DDBJ databases">
        <title>Rhizophora mucronata_Transcriptome.</title>
        <authorList>
            <person name="Meera S.P."/>
            <person name="Sreeshan A."/>
            <person name="Augustine A."/>
        </authorList>
    </citation>
    <scope>NUCLEOTIDE SEQUENCE</scope>
    <source>
        <tissue evidence="1">Leaf</tissue>
    </source>
</reference>
<sequence>MHFFCLHEKKNSEIRRSLQTDP</sequence>
<name>A0A2P2MRV3_RHIMU</name>
<proteinExistence type="predicted"/>
<organism evidence="1">
    <name type="scientific">Rhizophora mucronata</name>
    <name type="common">Asiatic mangrove</name>
    <dbReference type="NCBI Taxonomy" id="61149"/>
    <lineage>
        <taxon>Eukaryota</taxon>
        <taxon>Viridiplantae</taxon>
        <taxon>Streptophyta</taxon>
        <taxon>Embryophyta</taxon>
        <taxon>Tracheophyta</taxon>
        <taxon>Spermatophyta</taxon>
        <taxon>Magnoliopsida</taxon>
        <taxon>eudicotyledons</taxon>
        <taxon>Gunneridae</taxon>
        <taxon>Pentapetalae</taxon>
        <taxon>rosids</taxon>
        <taxon>fabids</taxon>
        <taxon>Malpighiales</taxon>
        <taxon>Rhizophoraceae</taxon>
        <taxon>Rhizophora</taxon>
    </lineage>
</organism>
<dbReference type="AlphaFoldDB" id="A0A2P2MRV3"/>
<accession>A0A2P2MRV3</accession>
<evidence type="ECO:0000313" key="1">
    <source>
        <dbReference type="EMBL" id="MBX32964.1"/>
    </source>
</evidence>
<dbReference type="EMBL" id="GGEC01052480">
    <property type="protein sequence ID" value="MBX32964.1"/>
    <property type="molecule type" value="Transcribed_RNA"/>
</dbReference>